<dbReference type="Proteomes" id="UP001583177">
    <property type="component" value="Unassembled WGS sequence"/>
</dbReference>
<dbReference type="SUPFAM" id="SSF51905">
    <property type="entry name" value="FAD/NAD(P)-binding domain"/>
    <property type="match status" value="1"/>
</dbReference>
<dbReference type="InterPro" id="IPR050641">
    <property type="entry name" value="RIFMO-like"/>
</dbReference>
<protein>
    <recommendedName>
        <fullName evidence="5">FAD-binding domain-containing protein</fullName>
    </recommendedName>
</protein>
<gene>
    <name evidence="6" type="ORF">Daus18300_004564</name>
</gene>
<keyword evidence="7" id="KW-1185">Reference proteome</keyword>
<keyword evidence="3" id="KW-0274">FAD</keyword>
<organism evidence="6 7">
    <name type="scientific">Diaporthe australafricana</name>
    <dbReference type="NCBI Taxonomy" id="127596"/>
    <lineage>
        <taxon>Eukaryota</taxon>
        <taxon>Fungi</taxon>
        <taxon>Dikarya</taxon>
        <taxon>Ascomycota</taxon>
        <taxon>Pezizomycotina</taxon>
        <taxon>Sordariomycetes</taxon>
        <taxon>Sordariomycetidae</taxon>
        <taxon>Diaporthales</taxon>
        <taxon>Diaporthaceae</taxon>
        <taxon>Diaporthe</taxon>
    </lineage>
</organism>
<evidence type="ECO:0000259" key="5">
    <source>
        <dbReference type="Pfam" id="PF01494"/>
    </source>
</evidence>
<dbReference type="Gene3D" id="3.30.70.2450">
    <property type="match status" value="1"/>
</dbReference>
<dbReference type="PANTHER" id="PTHR43004">
    <property type="entry name" value="TRK SYSTEM POTASSIUM UPTAKE PROTEIN"/>
    <property type="match status" value="1"/>
</dbReference>
<comment type="caution">
    <text evidence="6">The sequence shown here is derived from an EMBL/GenBank/DDBJ whole genome shotgun (WGS) entry which is preliminary data.</text>
</comment>
<proteinExistence type="predicted"/>
<sequence length="530" mass="57421">MSPPSVLIVGAGPVGLTAALSLQRSGIPAQDILVVDQRPAHDPSRTWSRAISMSASSLEVFRVLGIADRFVAVGRPLYTNHFGAGSRLLDLNYDVIGTKYPFNMGIPQLRTEAILLQRCEELGIKFSWGRRFSSLKQTGAGVSAIFQKSDGPESSIDGDGETIEASWLIGCDSTHSAVREAAGISFEGTRATRYMWLADGTCDPDAPAMRTERVKDGKSLVVASGDGPTGRRMISTITLDATPQHERPPAPSEQEVRDSAAKAFGSHYNFHAMTWSSVVGNGARMAGSFRSGRVFVAGDAAHQLFPSGGQGMNTGFLDATNLAWKLAAVITGKIGPDQDVVERVLDSYTTERRAAAQAVVQNGRMQMQVAFEETEEEKAAAEFIIEALCEPSLNKRWAQRFTGFGDPVEPYQLVLGSDSIVGTRLTHISNDNENALLEATKQGLFVLAAVDEWGCTAADLGKFHEVASTIRCGDQVHVLEKPVETLADKWKPVTALLIRPDFRVAWVARSDTDAEVNQANLEKVLKWWLG</sequence>
<accession>A0ABR3X7N0</accession>
<name>A0ABR3X7N0_9PEZI</name>
<dbReference type="InterPro" id="IPR002938">
    <property type="entry name" value="FAD-bd"/>
</dbReference>
<keyword evidence="4" id="KW-0560">Oxidoreductase</keyword>
<evidence type="ECO:0000256" key="3">
    <source>
        <dbReference type="ARBA" id="ARBA00022827"/>
    </source>
</evidence>
<dbReference type="Gene3D" id="3.40.30.120">
    <property type="match status" value="1"/>
</dbReference>
<dbReference type="PRINTS" id="PR00420">
    <property type="entry name" value="RNGMNOXGNASE"/>
</dbReference>
<dbReference type="Pfam" id="PF01494">
    <property type="entry name" value="FAD_binding_3"/>
    <property type="match status" value="1"/>
</dbReference>
<dbReference type="PANTHER" id="PTHR43004:SF19">
    <property type="entry name" value="BINDING MONOOXYGENASE, PUTATIVE (JCVI)-RELATED"/>
    <property type="match status" value="1"/>
</dbReference>
<feature type="domain" description="FAD-binding" evidence="5">
    <location>
        <begin position="5"/>
        <end position="362"/>
    </location>
</feature>
<keyword evidence="2" id="KW-0285">Flavoprotein</keyword>
<evidence type="ECO:0000256" key="1">
    <source>
        <dbReference type="ARBA" id="ARBA00001974"/>
    </source>
</evidence>
<dbReference type="InterPro" id="IPR036188">
    <property type="entry name" value="FAD/NAD-bd_sf"/>
</dbReference>
<dbReference type="Gene3D" id="3.50.50.60">
    <property type="entry name" value="FAD/NAD(P)-binding domain"/>
    <property type="match status" value="1"/>
</dbReference>
<evidence type="ECO:0000256" key="4">
    <source>
        <dbReference type="ARBA" id="ARBA00023002"/>
    </source>
</evidence>
<evidence type="ECO:0000313" key="6">
    <source>
        <dbReference type="EMBL" id="KAL1871928.1"/>
    </source>
</evidence>
<evidence type="ECO:0000256" key="2">
    <source>
        <dbReference type="ARBA" id="ARBA00022630"/>
    </source>
</evidence>
<comment type="cofactor">
    <cofactor evidence="1">
        <name>FAD</name>
        <dbReference type="ChEBI" id="CHEBI:57692"/>
    </cofactor>
</comment>
<evidence type="ECO:0000313" key="7">
    <source>
        <dbReference type="Proteomes" id="UP001583177"/>
    </source>
</evidence>
<dbReference type="Pfam" id="PF21274">
    <property type="entry name" value="Rng_hyd_C"/>
    <property type="match status" value="1"/>
</dbReference>
<dbReference type="EMBL" id="JAWRVE010000031">
    <property type="protein sequence ID" value="KAL1871928.1"/>
    <property type="molecule type" value="Genomic_DNA"/>
</dbReference>
<reference evidence="6 7" key="1">
    <citation type="journal article" date="2024" name="IMA Fungus">
        <title>IMA Genome - F19 : A genome assembly and annotation guide to empower mycologists, including annotated draft genome sequences of Ceratocystis pirilliformis, Diaporthe australafricana, Fusarium ophioides, Paecilomyces lecythidis, and Sporothrix stenoceras.</title>
        <authorList>
            <person name="Aylward J."/>
            <person name="Wilson A.M."/>
            <person name="Visagie C.M."/>
            <person name="Spraker J."/>
            <person name="Barnes I."/>
            <person name="Buitendag C."/>
            <person name="Ceriani C."/>
            <person name="Del Mar Angel L."/>
            <person name="du Plessis D."/>
            <person name="Fuchs T."/>
            <person name="Gasser K."/>
            <person name="Kramer D."/>
            <person name="Li W."/>
            <person name="Munsamy K."/>
            <person name="Piso A."/>
            <person name="Price J.L."/>
            <person name="Sonnekus B."/>
            <person name="Thomas C."/>
            <person name="van der Nest A."/>
            <person name="van Dijk A."/>
            <person name="van Heerden A."/>
            <person name="van Vuuren N."/>
            <person name="Yilmaz N."/>
            <person name="Duong T.A."/>
            <person name="van der Merwe N.A."/>
            <person name="Wingfield M.J."/>
            <person name="Wingfield B.D."/>
        </authorList>
    </citation>
    <scope>NUCLEOTIDE SEQUENCE [LARGE SCALE GENOMIC DNA]</scope>
    <source>
        <strain evidence="6 7">CMW 18300</strain>
    </source>
</reference>